<dbReference type="GO" id="GO:0016740">
    <property type="term" value="F:transferase activity"/>
    <property type="evidence" value="ECO:0007669"/>
    <property type="project" value="UniProtKB-KW"/>
</dbReference>
<dbReference type="PROSITE" id="PS51273">
    <property type="entry name" value="GATASE_TYPE_1"/>
    <property type="match status" value="1"/>
</dbReference>
<protein>
    <recommendedName>
        <fullName evidence="7">Pyridoxal 5'-phosphate synthase subunit PdxT</fullName>
        <ecNumber evidence="7">4.3.3.6</ecNumber>
    </recommendedName>
    <alternativeName>
        <fullName evidence="7">Pdx2</fullName>
    </alternativeName>
    <alternativeName>
        <fullName evidence="7">Pyridoxal 5'-phosphate synthase glutaminase subunit</fullName>
        <ecNumber evidence="7">3.5.1.2</ecNumber>
    </alternativeName>
</protein>
<comment type="catalytic activity">
    <reaction evidence="6 7">
        <text>L-glutamine + H2O = L-glutamate + NH4(+)</text>
        <dbReference type="Rhea" id="RHEA:15889"/>
        <dbReference type="ChEBI" id="CHEBI:15377"/>
        <dbReference type="ChEBI" id="CHEBI:28938"/>
        <dbReference type="ChEBI" id="CHEBI:29985"/>
        <dbReference type="ChEBI" id="CHEBI:58359"/>
        <dbReference type="EC" id="3.5.1.2"/>
    </reaction>
</comment>
<evidence type="ECO:0000256" key="6">
    <source>
        <dbReference type="ARBA" id="ARBA00049534"/>
    </source>
</evidence>
<dbReference type="GO" id="GO:0006543">
    <property type="term" value="P:L-glutamine catabolic process"/>
    <property type="evidence" value="ECO:0007669"/>
    <property type="project" value="UniProtKB-UniRule"/>
</dbReference>
<evidence type="ECO:0000256" key="2">
    <source>
        <dbReference type="ARBA" id="ARBA00022801"/>
    </source>
</evidence>
<sequence length="214" mass="23052">MKIGVVGLQGGVYEHVYMFRRVFAEEGISGEVVVVKKPGDLQGVDGVVLPGGESTTIQRLAKKVGLWDALRDTVESGTPVMGTCAGAILLAKRVVDAKVGAARVETLSVLDVTLVRNAYGRQRESFEIDIEVPWGDKPFRAVFIRAPAIVEVGPGVEVLATLSTERVPLIVPDAPPEVPVIVRQGGMLATTFHPELSGDTRIHRYFVDIVRGRA</sequence>
<dbReference type="GO" id="GO:0008614">
    <property type="term" value="P:pyridoxine metabolic process"/>
    <property type="evidence" value="ECO:0007669"/>
    <property type="project" value="TreeGrafter"/>
</dbReference>
<keyword evidence="4 7" id="KW-0315">Glutamine amidotransferase</keyword>
<dbReference type="EC" id="3.5.1.2" evidence="7"/>
<dbReference type="HAMAP" id="MF_01615">
    <property type="entry name" value="PdxT"/>
    <property type="match status" value="1"/>
</dbReference>
<dbReference type="PROSITE" id="PS01236">
    <property type="entry name" value="PDXT_SNO_1"/>
    <property type="match status" value="1"/>
</dbReference>
<organism evidence="10 11">
    <name type="scientific">Pyrolobus fumarii (strain DSM 11204 / 1A)</name>
    <dbReference type="NCBI Taxonomy" id="694429"/>
    <lineage>
        <taxon>Archaea</taxon>
        <taxon>Thermoproteota</taxon>
        <taxon>Thermoprotei</taxon>
        <taxon>Desulfurococcales</taxon>
        <taxon>Pyrodictiaceae</taxon>
        <taxon>Pyrolobus</taxon>
    </lineage>
</organism>
<evidence type="ECO:0000256" key="1">
    <source>
        <dbReference type="ARBA" id="ARBA00008345"/>
    </source>
</evidence>
<dbReference type="AlphaFoldDB" id="G0EDN8"/>
<comment type="catalytic activity">
    <reaction evidence="7">
        <text>aldehydo-D-ribose 5-phosphate + D-glyceraldehyde 3-phosphate + L-glutamine = pyridoxal 5'-phosphate + L-glutamate + phosphate + 3 H2O + H(+)</text>
        <dbReference type="Rhea" id="RHEA:31507"/>
        <dbReference type="ChEBI" id="CHEBI:15377"/>
        <dbReference type="ChEBI" id="CHEBI:15378"/>
        <dbReference type="ChEBI" id="CHEBI:29985"/>
        <dbReference type="ChEBI" id="CHEBI:43474"/>
        <dbReference type="ChEBI" id="CHEBI:58273"/>
        <dbReference type="ChEBI" id="CHEBI:58359"/>
        <dbReference type="ChEBI" id="CHEBI:59776"/>
        <dbReference type="ChEBI" id="CHEBI:597326"/>
        <dbReference type="EC" id="4.3.3.6"/>
    </reaction>
</comment>
<dbReference type="NCBIfam" id="TIGR03800">
    <property type="entry name" value="PLP_synth_Pdx2"/>
    <property type="match status" value="1"/>
</dbReference>
<dbReference type="GO" id="GO:0004359">
    <property type="term" value="F:glutaminase activity"/>
    <property type="evidence" value="ECO:0007669"/>
    <property type="project" value="UniProtKB-UniRule"/>
</dbReference>
<name>G0EDN8_PYRF1</name>
<evidence type="ECO:0000313" key="11">
    <source>
        <dbReference type="Proteomes" id="UP000001037"/>
    </source>
</evidence>
<dbReference type="FunFam" id="3.40.50.880:FF:000041">
    <property type="entry name" value="Glutamine amidotransferase subunit pdxT, putative"/>
    <property type="match status" value="1"/>
</dbReference>
<dbReference type="FunCoup" id="G0EDN8">
    <property type="interactions" value="75"/>
</dbReference>
<evidence type="ECO:0000313" key="10">
    <source>
        <dbReference type="EMBL" id="AEM37875.1"/>
    </source>
</evidence>
<evidence type="ECO:0000256" key="5">
    <source>
        <dbReference type="ARBA" id="ARBA00023239"/>
    </source>
</evidence>
<evidence type="ECO:0000256" key="7">
    <source>
        <dbReference type="HAMAP-Rule" id="MF_01615"/>
    </source>
</evidence>
<dbReference type="EMBL" id="CP002838">
    <property type="protein sequence ID" value="AEM37875.1"/>
    <property type="molecule type" value="Genomic_DNA"/>
</dbReference>
<keyword evidence="3 7" id="KW-0663">Pyridoxal phosphate</keyword>
<keyword evidence="5 7" id="KW-0456">Lyase</keyword>
<dbReference type="STRING" id="694429.Pyrfu_0003"/>
<keyword evidence="10" id="KW-0808">Transferase</keyword>
<evidence type="ECO:0000256" key="9">
    <source>
        <dbReference type="PIRSR" id="PIRSR005639-2"/>
    </source>
</evidence>
<dbReference type="GeneID" id="11139628"/>
<comment type="function">
    <text evidence="7">Catalyzes the hydrolysis of glutamine to glutamate and ammonia as part of the biosynthesis of pyridoxal 5'-phosphate. The resulting ammonia molecule is channeled to the active site of PdxS.</text>
</comment>
<feature type="active site" description="Charge relay system" evidence="7 8">
    <location>
        <position position="193"/>
    </location>
</feature>
<feature type="binding site" evidence="7 9">
    <location>
        <begin position="144"/>
        <end position="145"/>
    </location>
    <ligand>
        <name>L-glutamine</name>
        <dbReference type="ChEBI" id="CHEBI:58359"/>
    </ligand>
</feature>
<dbReference type="Pfam" id="PF01174">
    <property type="entry name" value="SNO"/>
    <property type="match status" value="1"/>
</dbReference>
<dbReference type="GO" id="GO:0042823">
    <property type="term" value="P:pyridoxal phosphate biosynthetic process"/>
    <property type="evidence" value="ECO:0007669"/>
    <property type="project" value="UniProtKB-UniRule"/>
</dbReference>
<feature type="active site" description="Charge relay system" evidence="7 8">
    <location>
        <position position="195"/>
    </location>
</feature>
<keyword evidence="11" id="KW-1185">Reference proteome</keyword>
<dbReference type="Gene3D" id="3.40.50.880">
    <property type="match status" value="1"/>
</dbReference>
<dbReference type="eggNOG" id="arCOG00034">
    <property type="taxonomic scope" value="Archaea"/>
</dbReference>
<dbReference type="Proteomes" id="UP000001037">
    <property type="component" value="Chromosome"/>
</dbReference>
<proteinExistence type="inferred from homology"/>
<feature type="active site" description="Nucleophile" evidence="7 8">
    <location>
        <position position="84"/>
    </location>
</feature>
<dbReference type="PIRSF" id="PIRSF005639">
    <property type="entry name" value="Glut_amidoT_SNO"/>
    <property type="match status" value="1"/>
</dbReference>
<dbReference type="RefSeq" id="WP_014025552.1">
    <property type="nucleotide sequence ID" value="NC_015931.1"/>
</dbReference>
<dbReference type="InterPro" id="IPR029062">
    <property type="entry name" value="Class_I_gatase-like"/>
</dbReference>
<dbReference type="HOGENOM" id="CLU_069674_2_0_2"/>
<feature type="binding site" evidence="7 9">
    <location>
        <position position="116"/>
    </location>
    <ligand>
        <name>L-glutamine</name>
        <dbReference type="ChEBI" id="CHEBI:58359"/>
    </ligand>
</feature>
<dbReference type="CDD" id="cd01749">
    <property type="entry name" value="GATase1_PB"/>
    <property type="match status" value="1"/>
</dbReference>
<dbReference type="InterPro" id="IPR021196">
    <property type="entry name" value="PdxT/SNO_CS"/>
</dbReference>
<feature type="binding site" evidence="7 9">
    <location>
        <begin position="52"/>
        <end position="54"/>
    </location>
    <ligand>
        <name>L-glutamine</name>
        <dbReference type="ChEBI" id="CHEBI:58359"/>
    </ligand>
</feature>
<dbReference type="GO" id="GO:1903600">
    <property type="term" value="C:glutaminase complex"/>
    <property type="evidence" value="ECO:0007669"/>
    <property type="project" value="TreeGrafter"/>
</dbReference>
<comment type="subunit">
    <text evidence="7">In the presence of PdxS, forms a dodecamer of heterodimers. Only shows activity in the heterodimer.</text>
</comment>
<gene>
    <name evidence="7" type="primary">pdxT</name>
    <name evidence="10" type="ordered locus">Pyrfu_0003</name>
</gene>
<dbReference type="MEROPS" id="C26.A32"/>
<comment type="similarity">
    <text evidence="1 7">Belongs to the glutaminase PdxT/SNO family.</text>
</comment>
<evidence type="ECO:0000256" key="4">
    <source>
        <dbReference type="ARBA" id="ARBA00022962"/>
    </source>
</evidence>
<dbReference type="EC" id="4.3.3.6" evidence="7"/>
<dbReference type="PANTHER" id="PTHR31559:SF0">
    <property type="entry name" value="PYRIDOXAL 5'-PHOSPHATE SYNTHASE SUBUNIT SNO1-RELATED"/>
    <property type="match status" value="1"/>
</dbReference>
<dbReference type="PROSITE" id="PS51130">
    <property type="entry name" value="PDXT_SNO_2"/>
    <property type="match status" value="1"/>
</dbReference>
<dbReference type="SUPFAM" id="SSF52317">
    <property type="entry name" value="Class I glutamine amidotransferase-like"/>
    <property type="match status" value="1"/>
</dbReference>
<reference evidence="10 11" key="1">
    <citation type="journal article" date="2011" name="Stand. Genomic Sci.">
        <title>Complete genome sequence of the hyperthermophilic chemolithoautotroph Pyrolobus fumarii type strain (1A).</title>
        <authorList>
            <person name="Anderson I."/>
            <person name="Goker M."/>
            <person name="Nolan M."/>
            <person name="Lucas S."/>
            <person name="Hammon N."/>
            <person name="Deshpande S."/>
            <person name="Cheng J.F."/>
            <person name="Tapia R."/>
            <person name="Han C."/>
            <person name="Goodwin L."/>
            <person name="Pitluck S."/>
            <person name="Huntemann M."/>
            <person name="Liolios K."/>
            <person name="Ivanova N."/>
            <person name="Pagani I."/>
            <person name="Mavromatis K."/>
            <person name="Ovchinikova G."/>
            <person name="Pati A."/>
            <person name="Chen A."/>
            <person name="Palaniappan K."/>
            <person name="Land M."/>
            <person name="Hauser L."/>
            <person name="Brambilla E.M."/>
            <person name="Huber H."/>
            <person name="Yasawong M."/>
            <person name="Rohde M."/>
            <person name="Spring S."/>
            <person name="Abt B."/>
            <person name="Sikorski J."/>
            <person name="Wirth R."/>
            <person name="Detter J.C."/>
            <person name="Woyke T."/>
            <person name="Bristow J."/>
            <person name="Eisen J.A."/>
            <person name="Markowitz V."/>
            <person name="Hugenholtz P."/>
            <person name="Kyrpides N.C."/>
            <person name="Klenk H.P."/>
            <person name="Lapidus A."/>
        </authorList>
    </citation>
    <scope>NUCLEOTIDE SEQUENCE [LARGE SCALE GENOMIC DNA]</scope>
    <source>
        <strain evidence="11">DSM 11204 / 1A</strain>
    </source>
</reference>
<keyword evidence="2 7" id="KW-0378">Hydrolase</keyword>
<dbReference type="InParanoid" id="G0EDN8"/>
<dbReference type="GO" id="GO:0036381">
    <property type="term" value="F:pyridoxal 5'-phosphate synthase (glutamine hydrolysing) activity"/>
    <property type="evidence" value="ECO:0007669"/>
    <property type="project" value="UniProtKB-UniRule"/>
</dbReference>
<dbReference type="KEGG" id="pfm:Pyrfu_0003"/>
<evidence type="ECO:0000256" key="8">
    <source>
        <dbReference type="PIRSR" id="PIRSR005639-1"/>
    </source>
</evidence>
<dbReference type="UniPathway" id="UPA00245"/>
<dbReference type="PANTHER" id="PTHR31559">
    <property type="entry name" value="PYRIDOXAL 5'-PHOSPHATE SYNTHASE SUBUNIT SNO"/>
    <property type="match status" value="1"/>
</dbReference>
<comment type="pathway">
    <text evidence="7">Cofactor biosynthesis; pyridoxal 5'-phosphate biosynthesis.</text>
</comment>
<accession>G0EDN8</accession>
<evidence type="ECO:0000256" key="3">
    <source>
        <dbReference type="ARBA" id="ARBA00022898"/>
    </source>
</evidence>
<dbReference type="InterPro" id="IPR002161">
    <property type="entry name" value="PdxT/SNO"/>
</dbReference>
<dbReference type="GO" id="GO:0005829">
    <property type="term" value="C:cytosol"/>
    <property type="evidence" value="ECO:0007669"/>
    <property type="project" value="TreeGrafter"/>
</dbReference>
<dbReference type="OrthoDB" id="26717at2157"/>